<name>A0A1T5B107_9SPHI</name>
<protein>
    <recommendedName>
        <fullName evidence="3">Cthe-2314-like HEPN domain-containing protein</fullName>
    </recommendedName>
</protein>
<keyword evidence="2" id="KW-1185">Reference proteome</keyword>
<dbReference type="AlphaFoldDB" id="A0A1T5B107"/>
<reference evidence="2" key="1">
    <citation type="submission" date="2017-02" db="EMBL/GenBank/DDBJ databases">
        <authorList>
            <person name="Varghese N."/>
            <person name="Submissions S."/>
        </authorList>
    </citation>
    <scope>NUCLEOTIDE SEQUENCE [LARGE SCALE GENOMIC DNA]</scope>
    <source>
        <strain evidence="2">DSM 22385</strain>
    </source>
</reference>
<evidence type="ECO:0000313" key="2">
    <source>
        <dbReference type="Proteomes" id="UP000189981"/>
    </source>
</evidence>
<dbReference type="OrthoDB" id="791324at2"/>
<accession>A0A1T5B107</accession>
<dbReference type="RefSeq" id="WP_079701698.1">
    <property type="nucleotide sequence ID" value="NZ_FUYR01000001.1"/>
</dbReference>
<dbReference type="STRING" id="572036.SAMN05661099_1191"/>
<proteinExistence type="predicted"/>
<evidence type="ECO:0008006" key="3">
    <source>
        <dbReference type="Google" id="ProtNLM"/>
    </source>
</evidence>
<sequence>MEEFYDSRDDAISSVSEQYGIRNLISTQNFYDEKDYWPRLANSSFFPKLFDEHRYHFLYEIQGLSSQLHFGLANCFLLREKISHKRGRPNIYNHRYTFMIESTIHSIYAYWNRVGLVLNTYLKNPKDLKRVYFQAVVDQLFIDYPELLQNQYYVWIKDVKLELDKLNRNEFTHNNSLIMQDFFREAYEGENQIDLLAFPELLLSHNKYIVGEIDNLVNLIEVLEGKLAMIKEVGNGIA</sequence>
<dbReference type="Proteomes" id="UP000189981">
    <property type="component" value="Unassembled WGS sequence"/>
</dbReference>
<gene>
    <name evidence="1" type="ORF">SAMN05661099_1191</name>
</gene>
<evidence type="ECO:0000313" key="1">
    <source>
        <dbReference type="EMBL" id="SKB40991.1"/>
    </source>
</evidence>
<organism evidence="1 2">
    <name type="scientific">Daejeonella lutea</name>
    <dbReference type="NCBI Taxonomy" id="572036"/>
    <lineage>
        <taxon>Bacteria</taxon>
        <taxon>Pseudomonadati</taxon>
        <taxon>Bacteroidota</taxon>
        <taxon>Sphingobacteriia</taxon>
        <taxon>Sphingobacteriales</taxon>
        <taxon>Sphingobacteriaceae</taxon>
        <taxon>Daejeonella</taxon>
    </lineage>
</organism>
<dbReference type="EMBL" id="FUYR01000001">
    <property type="protein sequence ID" value="SKB40991.1"/>
    <property type="molecule type" value="Genomic_DNA"/>
</dbReference>